<evidence type="ECO:0000256" key="5">
    <source>
        <dbReference type="ARBA" id="ARBA00022747"/>
    </source>
</evidence>
<evidence type="ECO:0000256" key="7">
    <source>
        <dbReference type="PROSITE-ProRule" id="PRU01016"/>
    </source>
</evidence>
<protein>
    <recommendedName>
        <fullName evidence="1">DNA (cytosine-5-)-methyltransferase</fullName>
        <ecNumber evidence="1">2.1.1.37</ecNumber>
    </recommendedName>
</protein>
<keyword evidence="2 7" id="KW-0489">Methyltransferase</keyword>
<evidence type="ECO:0000313" key="9">
    <source>
        <dbReference type="EMBL" id="HIX55961.1"/>
    </source>
</evidence>
<dbReference type="PRINTS" id="PR00105">
    <property type="entry name" value="C5METTRFRASE"/>
</dbReference>
<dbReference type="Proteomes" id="UP000886829">
    <property type="component" value="Unassembled WGS sequence"/>
</dbReference>
<keyword evidence="3 7" id="KW-0808">Transferase</keyword>
<dbReference type="EC" id="2.1.1.37" evidence="1"/>
<name>A0A9D2B0J1_9GAMM</name>
<evidence type="ECO:0000256" key="8">
    <source>
        <dbReference type="RuleBase" id="RU000416"/>
    </source>
</evidence>
<organism evidence="9 10">
    <name type="scientific">Candidatus Anaerobiospirillum pullistercoris</name>
    <dbReference type="NCBI Taxonomy" id="2838452"/>
    <lineage>
        <taxon>Bacteria</taxon>
        <taxon>Pseudomonadati</taxon>
        <taxon>Pseudomonadota</taxon>
        <taxon>Gammaproteobacteria</taxon>
        <taxon>Aeromonadales</taxon>
        <taxon>Succinivibrionaceae</taxon>
        <taxon>Anaerobiospirillum</taxon>
    </lineage>
</organism>
<dbReference type="Gene3D" id="3.40.50.150">
    <property type="entry name" value="Vaccinia Virus protein VP39"/>
    <property type="match status" value="1"/>
</dbReference>
<feature type="active site" evidence="7">
    <location>
        <position position="92"/>
    </location>
</feature>
<dbReference type="PROSITE" id="PS51679">
    <property type="entry name" value="SAM_MT_C5"/>
    <property type="match status" value="1"/>
</dbReference>
<evidence type="ECO:0000256" key="4">
    <source>
        <dbReference type="ARBA" id="ARBA00022691"/>
    </source>
</evidence>
<evidence type="ECO:0000256" key="1">
    <source>
        <dbReference type="ARBA" id="ARBA00011975"/>
    </source>
</evidence>
<evidence type="ECO:0000256" key="3">
    <source>
        <dbReference type="ARBA" id="ARBA00022679"/>
    </source>
</evidence>
<keyword evidence="4 7" id="KW-0949">S-adenosyl-L-methionine</keyword>
<dbReference type="Pfam" id="PF00145">
    <property type="entry name" value="DNA_methylase"/>
    <property type="match status" value="1"/>
</dbReference>
<keyword evidence="5" id="KW-0680">Restriction system</keyword>
<sequence>MLPLFAGITDKKQTVSANSSSWRMLEAFAGSGLVAYGLKGMFDSVWANDISERKAAIYAANIGDKDFVLDDIKNIKGYELPFAHLSWASFPCQDVSLAGAIGGIYAARSGLVWEWLRVLDEMPDKPKILLLENVSGLLTSNNGNNYRALHFALVERGYRCGAIVINASLFVPQSRQRVFVIAVQENCQIPEELVGQGPCWLHSKAATKLGQELPNWIWWYTDKPPVRKISLQDILENDIPFDKGDVLHLIPENHQIKLRSFDLIYATGYRRTRKGEQKLELRFDGIAGCLRTPEGGSSKQYLVVKKNGQIHARLITVREAARLMGAPDSFQLPGSVNDGYKAMGDAVAVPVVRFLGEHFLTRIAESVYYD</sequence>
<evidence type="ECO:0000256" key="6">
    <source>
        <dbReference type="ARBA" id="ARBA00047422"/>
    </source>
</evidence>
<dbReference type="Gene3D" id="3.90.120.10">
    <property type="entry name" value="DNA Methylase, subunit A, domain 2"/>
    <property type="match status" value="1"/>
</dbReference>
<dbReference type="PANTHER" id="PTHR46098:SF1">
    <property type="entry name" value="TRNA (CYTOSINE(38)-C(5))-METHYLTRANSFERASE"/>
    <property type="match status" value="1"/>
</dbReference>
<dbReference type="InterPro" id="IPR001525">
    <property type="entry name" value="C5_MeTfrase"/>
</dbReference>
<dbReference type="InterPro" id="IPR050750">
    <property type="entry name" value="C5-MTase"/>
</dbReference>
<reference evidence="9" key="1">
    <citation type="journal article" date="2021" name="PeerJ">
        <title>Extensive microbial diversity within the chicken gut microbiome revealed by metagenomics and culture.</title>
        <authorList>
            <person name="Gilroy R."/>
            <person name="Ravi A."/>
            <person name="Getino M."/>
            <person name="Pursley I."/>
            <person name="Horton D.L."/>
            <person name="Alikhan N.F."/>
            <person name="Baker D."/>
            <person name="Gharbi K."/>
            <person name="Hall N."/>
            <person name="Watson M."/>
            <person name="Adriaenssens E.M."/>
            <person name="Foster-Nyarko E."/>
            <person name="Jarju S."/>
            <person name="Secka A."/>
            <person name="Antonio M."/>
            <person name="Oren A."/>
            <person name="Chaudhuri R.R."/>
            <person name="La Ragione R."/>
            <person name="Hildebrand F."/>
            <person name="Pallen M.J."/>
        </authorList>
    </citation>
    <scope>NUCLEOTIDE SEQUENCE</scope>
    <source>
        <strain evidence="9">USASDec5-558</strain>
    </source>
</reference>
<dbReference type="GO" id="GO:0003886">
    <property type="term" value="F:DNA (cytosine-5-)-methyltransferase activity"/>
    <property type="evidence" value="ECO:0007669"/>
    <property type="project" value="UniProtKB-EC"/>
</dbReference>
<dbReference type="PANTHER" id="PTHR46098">
    <property type="entry name" value="TRNA (CYTOSINE(38)-C(5))-METHYLTRANSFERASE"/>
    <property type="match status" value="1"/>
</dbReference>
<comment type="catalytic activity">
    <reaction evidence="6">
        <text>a 2'-deoxycytidine in DNA + S-adenosyl-L-methionine = a 5-methyl-2'-deoxycytidine in DNA + S-adenosyl-L-homocysteine + H(+)</text>
        <dbReference type="Rhea" id="RHEA:13681"/>
        <dbReference type="Rhea" id="RHEA-COMP:11369"/>
        <dbReference type="Rhea" id="RHEA-COMP:11370"/>
        <dbReference type="ChEBI" id="CHEBI:15378"/>
        <dbReference type="ChEBI" id="CHEBI:57856"/>
        <dbReference type="ChEBI" id="CHEBI:59789"/>
        <dbReference type="ChEBI" id="CHEBI:85452"/>
        <dbReference type="ChEBI" id="CHEBI:85454"/>
        <dbReference type="EC" id="2.1.1.37"/>
    </reaction>
</comment>
<dbReference type="InterPro" id="IPR029063">
    <property type="entry name" value="SAM-dependent_MTases_sf"/>
</dbReference>
<proteinExistence type="inferred from homology"/>
<dbReference type="EMBL" id="DXEV01000017">
    <property type="protein sequence ID" value="HIX55961.1"/>
    <property type="molecule type" value="Genomic_DNA"/>
</dbReference>
<evidence type="ECO:0000256" key="2">
    <source>
        <dbReference type="ARBA" id="ARBA00022603"/>
    </source>
</evidence>
<dbReference type="SUPFAM" id="SSF53335">
    <property type="entry name" value="S-adenosyl-L-methionine-dependent methyltransferases"/>
    <property type="match status" value="1"/>
</dbReference>
<evidence type="ECO:0000313" key="10">
    <source>
        <dbReference type="Proteomes" id="UP000886829"/>
    </source>
</evidence>
<dbReference type="GO" id="GO:0032259">
    <property type="term" value="P:methylation"/>
    <property type="evidence" value="ECO:0007669"/>
    <property type="project" value="UniProtKB-KW"/>
</dbReference>
<comment type="caution">
    <text evidence="9">The sequence shown here is derived from an EMBL/GenBank/DDBJ whole genome shotgun (WGS) entry which is preliminary data.</text>
</comment>
<reference evidence="9" key="2">
    <citation type="submission" date="2021-04" db="EMBL/GenBank/DDBJ databases">
        <authorList>
            <person name="Gilroy R."/>
        </authorList>
    </citation>
    <scope>NUCLEOTIDE SEQUENCE</scope>
    <source>
        <strain evidence="9">USASDec5-558</strain>
    </source>
</reference>
<dbReference type="GO" id="GO:0009307">
    <property type="term" value="P:DNA restriction-modification system"/>
    <property type="evidence" value="ECO:0007669"/>
    <property type="project" value="UniProtKB-KW"/>
</dbReference>
<accession>A0A9D2B0J1</accession>
<gene>
    <name evidence="9" type="primary">dcm</name>
    <name evidence="9" type="ORF">H9850_00635</name>
</gene>
<comment type="similarity">
    <text evidence="7 8">Belongs to the class I-like SAM-binding methyltransferase superfamily. C5-methyltransferase family.</text>
</comment>
<dbReference type="NCBIfam" id="TIGR00675">
    <property type="entry name" value="dcm"/>
    <property type="match status" value="1"/>
</dbReference>
<dbReference type="AlphaFoldDB" id="A0A9D2B0J1"/>